<dbReference type="Proteomes" id="UP001516472">
    <property type="component" value="Unassembled WGS sequence"/>
</dbReference>
<dbReference type="Gene3D" id="2.60.120.260">
    <property type="entry name" value="Galactose-binding domain-like"/>
    <property type="match status" value="1"/>
</dbReference>
<dbReference type="Gene3D" id="3.40.50.1110">
    <property type="entry name" value="SGNH hydrolase"/>
    <property type="match status" value="1"/>
</dbReference>
<dbReference type="SUPFAM" id="SSF52266">
    <property type="entry name" value="SGNH hydrolase"/>
    <property type="match status" value="1"/>
</dbReference>
<dbReference type="InterPro" id="IPR037461">
    <property type="entry name" value="CtCE2-like_dom"/>
</dbReference>
<evidence type="ECO:0000313" key="3">
    <source>
        <dbReference type="EMBL" id="MBE4751265.1"/>
    </source>
</evidence>
<feature type="domain" description="SGNH hydrolase-type esterase" evidence="1">
    <location>
        <begin position="208"/>
        <end position="421"/>
    </location>
</feature>
<feature type="domain" description="Carbohydrate esterase 2 N-terminal" evidence="2">
    <location>
        <begin position="90"/>
        <end position="199"/>
    </location>
</feature>
<comment type="caution">
    <text evidence="3">The sequence shown here is derived from an EMBL/GenBank/DDBJ whole genome shotgun (WGS) entry which is preliminary data.</text>
</comment>
<dbReference type="CDD" id="cd01831">
    <property type="entry name" value="Endoglucanase_E_like"/>
    <property type="match status" value="1"/>
</dbReference>
<keyword evidence="3" id="KW-0378">Hydrolase</keyword>
<protein>
    <submittedName>
        <fullName evidence="3">SGNH/GDSL hydrolase family protein</fullName>
    </submittedName>
</protein>
<name>A0ABR9PTK9_9BACT</name>
<dbReference type="InterPro" id="IPR040794">
    <property type="entry name" value="CE2_N"/>
</dbReference>
<sequence length="437" mass="47654">MTRKNSVRSGFVPARHARNHVRGFADSLRHGARMNPFTIARRILPALALGLLFWDCKGSTRGPEDTTRQETSNMALSWVTVPATDTRIQYVGRTYRSSTGVVFSHPGVTVRARFWGDALRMRLDDAGTGGEVGTNHFDVSVDGAPPTRLAVRSGEATYPLTPALTVGLHTVELLKRTESIVGPSELVALEVHGELREPPARPGLRMEFIGDSITCGYGTDVAFIPESRSWRAPTFTSKHQNPRRTYAWLTAMNLGAEPVLVCYSGHGVYRNLDLTTSGLLPALYGLAVPGHPAAWEFTGGSPDVIVINVGTNDTLAGSGTDASLPDEAGFKAAYRAFLQRLRTLHPRAHIVCTLGSMTDGYKKLEGHGVVKSVHVGDWITGLVEERRRAGDTRVHRHVMAEQDPATDGVAEDWHPSAATHQKMAESLTRFIRDVVLP</sequence>
<evidence type="ECO:0000313" key="4">
    <source>
        <dbReference type="Proteomes" id="UP001516472"/>
    </source>
</evidence>
<dbReference type="GO" id="GO:0016787">
    <property type="term" value="F:hydrolase activity"/>
    <property type="evidence" value="ECO:0007669"/>
    <property type="project" value="UniProtKB-KW"/>
</dbReference>
<evidence type="ECO:0000259" key="1">
    <source>
        <dbReference type="Pfam" id="PF13472"/>
    </source>
</evidence>
<dbReference type="Pfam" id="PF17996">
    <property type="entry name" value="CE2_N"/>
    <property type="match status" value="1"/>
</dbReference>
<evidence type="ECO:0000259" key="2">
    <source>
        <dbReference type="Pfam" id="PF17996"/>
    </source>
</evidence>
<proteinExistence type="predicted"/>
<accession>A0ABR9PTK9</accession>
<dbReference type="Pfam" id="PF13472">
    <property type="entry name" value="Lipase_GDSL_2"/>
    <property type="match status" value="1"/>
</dbReference>
<dbReference type="InterPro" id="IPR013830">
    <property type="entry name" value="SGNH_hydro"/>
</dbReference>
<dbReference type="InterPro" id="IPR052762">
    <property type="entry name" value="PCW_deacetylase/CE"/>
</dbReference>
<organism evidence="3 4">
    <name type="scientific">Corallococcus soli</name>
    <dbReference type="NCBI Taxonomy" id="2710757"/>
    <lineage>
        <taxon>Bacteria</taxon>
        <taxon>Pseudomonadati</taxon>
        <taxon>Myxococcota</taxon>
        <taxon>Myxococcia</taxon>
        <taxon>Myxococcales</taxon>
        <taxon>Cystobacterineae</taxon>
        <taxon>Myxococcaceae</taxon>
        <taxon>Corallococcus</taxon>
    </lineage>
</organism>
<dbReference type="PANTHER" id="PTHR37834:SF2">
    <property type="entry name" value="ESTERASE, SGNH HYDROLASE-TYPE"/>
    <property type="match status" value="1"/>
</dbReference>
<gene>
    <name evidence="3" type="ORF">G4177_24110</name>
</gene>
<dbReference type="EMBL" id="JAAIYO010000007">
    <property type="protein sequence ID" value="MBE4751265.1"/>
    <property type="molecule type" value="Genomic_DNA"/>
</dbReference>
<dbReference type="InterPro" id="IPR036514">
    <property type="entry name" value="SGNH_hydro_sf"/>
</dbReference>
<reference evidence="3 4" key="1">
    <citation type="submission" date="2020-02" db="EMBL/GenBank/DDBJ databases">
        <authorList>
            <person name="Babadi Z.K."/>
            <person name="Risdian C."/>
            <person name="Ebrahimipour G.H."/>
            <person name="Wink J."/>
        </authorList>
    </citation>
    <scope>NUCLEOTIDE SEQUENCE [LARGE SCALE GENOMIC DNA]</scope>
    <source>
        <strain evidence="3 4">ZKHCc1 1396</strain>
    </source>
</reference>
<dbReference type="PANTHER" id="PTHR37834">
    <property type="entry name" value="GDSL-LIKE LIPASE/ACYLHYDROLASE DOMAIN PROTEIN (AFU_ORTHOLOGUE AFUA_2G00620)"/>
    <property type="match status" value="1"/>
</dbReference>
<keyword evidence="4" id="KW-1185">Reference proteome</keyword>